<dbReference type="SUPFAM" id="SSF51338">
    <property type="entry name" value="Composite domain of metallo-dependent hydrolases"/>
    <property type="match status" value="1"/>
</dbReference>
<name>A0A2T4SDX2_9STAP</name>
<dbReference type="NCBIfam" id="TIGR03583">
    <property type="entry name" value="EF_0837"/>
    <property type="match status" value="1"/>
</dbReference>
<dbReference type="InterPro" id="IPR011059">
    <property type="entry name" value="Metal-dep_hydrolase_composite"/>
</dbReference>
<keyword evidence="1" id="KW-0862">Zinc</keyword>
<dbReference type="PANTHER" id="PTHR42717:SF1">
    <property type="entry name" value="IMIDAZOLONEPROPIONASE AND RELATED AMIDOHYDROLASES"/>
    <property type="match status" value="1"/>
</dbReference>
<feature type="binding site" evidence="1">
    <location>
        <position position="57"/>
    </location>
    <ligand>
        <name>Zn(2+)</name>
        <dbReference type="ChEBI" id="CHEBI:29105"/>
        <label>1</label>
    </ligand>
</feature>
<feature type="modified residue" description="N6-carboxylysine" evidence="2">
    <location>
        <position position="151"/>
    </location>
</feature>
<dbReference type="InterPro" id="IPR020043">
    <property type="entry name" value="Deacetylase_Atu3266-like"/>
</dbReference>
<protein>
    <submittedName>
        <fullName evidence="4">Amidohydrolase/deacetylase family metallohydrolase</fullName>
    </submittedName>
</protein>
<dbReference type="Gene3D" id="2.30.40.10">
    <property type="entry name" value="Urease, subunit C, domain 1"/>
    <property type="match status" value="1"/>
</dbReference>
<dbReference type="GO" id="GO:0046872">
    <property type="term" value="F:metal ion binding"/>
    <property type="evidence" value="ECO:0007669"/>
    <property type="project" value="UniProtKB-KW"/>
</dbReference>
<keyword evidence="1" id="KW-0479">Metal-binding</keyword>
<dbReference type="NCBIfam" id="NF006689">
    <property type="entry name" value="PRK09237.1"/>
    <property type="match status" value="1"/>
</dbReference>
<evidence type="ECO:0000256" key="3">
    <source>
        <dbReference type="PIRSR" id="PIRSR039004-3"/>
    </source>
</evidence>
<keyword evidence="4" id="KW-0378">Hydrolase</keyword>
<organism evidence="4 5">
    <name type="scientific">Staphylococcus nepalensis</name>
    <dbReference type="NCBI Taxonomy" id="214473"/>
    <lineage>
        <taxon>Bacteria</taxon>
        <taxon>Bacillati</taxon>
        <taxon>Bacillota</taxon>
        <taxon>Bacilli</taxon>
        <taxon>Bacillales</taxon>
        <taxon>Staphylococcaceae</taxon>
        <taxon>Staphylococcus</taxon>
    </lineage>
</organism>
<feature type="site" description="Transition state stabilizer" evidence="3">
    <location>
        <position position="153"/>
    </location>
</feature>
<dbReference type="GO" id="GO:0016810">
    <property type="term" value="F:hydrolase activity, acting on carbon-nitrogen (but not peptide) bonds"/>
    <property type="evidence" value="ECO:0007669"/>
    <property type="project" value="InterPro"/>
</dbReference>
<dbReference type="InterPro" id="IPR047601">
    <property type="entry name" value="EF_0837-like"/>
</dbReference>
<gene>
    <name evidence="4" type="ORF">BUZ61_00590</name>
</gene>
<dbReference type="Gene3D" id="3.20.20.140">
    <property type="entry name" value="Metal-dependent hydrolases"/>
    <property type="match status" value="1"/>
</dbReference>
<dbReference type="Proteomes" id="UP000240400">
    <property type="component" value="Unassembled WGS sequence"/>
</dbReference>
<feature type="binding site" evidence="1">
    <location>
        <position position="184"/>
    </location>
    <ligand>
        <name>Zn(2+)</name>
        <dbReference type="ChEBI" id="CHEBI:29105"/>
        <label>2</label>
    </ligand>
</feature>
<feature type="binding site" evidence="1">
    <location>
        <position position="207"/>
    </location>
    <ligand>
        <name>Zn(2+)</name>
        <dbReference type="ChEBI" id="CHEBI:29105"/>
        <label>2</label>
    </ligand>
</feature>
<sequence>MKSTGIIKNISTINEERIDIFLEEGVIKSIGEHHTLEGPILFDGSSSYLSTGWIDLHVHAFSDFSPYGDEIDEIGVKQGVTTIVDAGSCGADRIDELYNRALNSETNVFSFLNISKIGLERIDELSNLTWIDQQQCITAAHQYKDMVIGLKSRISSSVVKGNGTIPLEKAVEISEQLKLPIMTHIGSAPPKIQEVIPLLRKGDVITHFLNGKDNNLFDNNGEPLKVLTEAVNRGVNLDVGHGNASFSFEVAKQARNANIHFDTISTDIYKKNRVEGPVFSLANVLSKFLYLGYTLKEIIYAVTQKPAAIINKPTLAELREDSIANLTIFDVVEEEQMFTDSSKQTVKSNQIIKERGVVANGKFIKL</sequence>
<feature type="binding site" evidence="1">
    <location>
        <position position="267"/>
    </location>
    <ligand>
        <name>Zn(2+)</name>
        <dbReference type="ChEBI" id="CHEBI:29105"/>
        <label>1</label>
    </ligand>
</feature>
<proteinExistence type="predicted"/>
<dbReference type="PIRSF" id="PIRSF039004">
    <property type="entry name" value="ADE_EF_0837"/>
    <property type="match status" value="1"/>
</dbReference>
<dbReference type="PANTHER" id="PTHR42717">
    <property type="entry name" value="DIHYDROOROTASE-RELATED"/>
    <property type="match status" value="1"/>
</dbReference>
<evidence type="ECO:0000313" key="5">
    <source>
        <dbReference type="Proteomes" id="UP000240400"/>
    </source>
</evidence>
<dbReference type="InterPro" id="IPR032466">
    <property type="entry name" value="Metal_Hydrolase"/>
</dbReference>
<dbReference type="RefSeq" id="WP_107643857.1">
    <property type="nucleotide sequence ID" value="NZ_CP149856.1"/>
</dbReference>
<feature type="binding site" description="via carbamate group" evidence="1">
    <location>
        <position position="151"/>
    </location>
    <ligand>
        <name>Zn(2+)</name>
        <dbReference type="ChEBI" id="CHEBI:29105"/>
        <label>2</label>
    </ligand>
</feature>
<evidence type="ECO:0000313" key="4">
    <source>
        <dbReference type="EMBL" id="PTK60818.1"/>
    </source>
</evidence>
<feature type="binding site" evidence="1">
    <location>
        <position position="59"/>
    </location>
    <ligand>
        <name>Zn(2+)</name>
        <dbReference type="ChEBI" id="CHEBI:29105"/>
        <label>1</label>
    </ligand>
</feature>
<comment type="caution">
    <text evidence="4">The sequence shown here is derived from an EMBL/GenBank/DDBJ whole genome shotgun (WGS) entry which is preliminary data.</text>
</comment>
<feature type="binding site" description="via carbamate group" evidence="1">
    <location>
        <position position="151"/>
    </location>
    <ligand>
        <name>Zn(2+)</name>
        <dbReference type="ChEBI" id="CHEBI:29105"/>
        <label>1</label>
    </ligand>
</feature>
<evidence type="ECO:0000256" key="1">
    <source>
        <dbReference type="PIRSR" id="PIRSR039004-1"/>
    </source>
</evidence>
<dbReference type="GO" id="GO:0019213">
    <property type="term" value="F:deacetylase activity"/>
    <property type="evidence" value="ECO:0007669"/>
    <property type="project" value="InterPro"/>
</dbReference>
<accession>A0A2T4SDX2</accession>
<dbReference type="SUPFAM" id="SSF51556">
    <property type="entry name" value="Metallo-dependent hydrolases"/>
    <property type="match status" value="1"/>
</dbReference>
<dbReference type="EMBL" id="PZHR01000002">
    <property type="protein sequence ID" value="PTK60818.1"/>
    <property type="molecule type" value="Genomic_DNA"/>
</dbReference>
<reference evidence="4 5" key="1">
    <citation type="journal article" date="2016" name="Front. Microbiol.">
        <title>Comprehensive Phylogenetic Analysis of Bovine Non-aureus Staphylococci Species Based on Whole-Genome Sequencing.</title>
        <authorList>
            <person name="Naushad S."/>
            <person name="Barkema H.W."/>
            <person name="Luby C."/>
            <person name="Condas L.A."/>
            <person name="Nobrega D.B."/>
            <person name="Carson D.A."/>
            <person name="De Buck J."/>
        </authorList>
    </citation>
    <scope>NUCLEOTIDE SEQUENCE [LARGE SCALE GENOMIC DNA]</scope>
    <source>
        <strain evidence="4 5">SNUC 4337</strain>
    </source>
</reference>
<evidence type="ECO:0000256" key="2">
    <source>
        <dbReference type="PIRSR" id="PIRSR039004-2"/>
    </source>
</evidence>
<dbReference type="OrthoDB" id="9796020at2"/>
<dbReference type="AlphaFoldDB" id="A0A2T4SDX2"/>